<dbReference type="EMBL" id="BX284602">
    <property type="protein sequence ID" value="CBM41200.1"/>
    <property type="molecule type" value="Genomic_DNA"/>
</dbReference>
<dbReference type="HOGENOM" id="CLU_2499940_0_0_1"/>
<dbReference type="Bgee" id="WBGene00195149">
    <property type="expression patterns" value="Expressed in pharyngeal muscle cell (C elegans) and 2 other cell types or tissues"/>
</dbReference>
<protein>
    <submittedName>
        <fullName evidence="3">Secreted protein</fullName>
    </submittedName>
</protein>
<dbReference type="Proteomes" id="UP000001940">
    <property type="component" value="Chromosome II"/>
</dbReference>
<keyword evidence="2" id="KW-0732">Signal</keyword>
<evidence type="ECO:0000313" key="5">
    <source>
        <dbReference type="WormBase" id="F26H11.8"/>
    </source>
</evidence>
<dbReference type="OrthoDB" id="10654881at2759"/>
<evidence type="ECO:0000313" key="3">
    <source>
        <dbReference type="EMBL" id="CBM41200.1"/>
    </source>
</evidence>
<organism evidence="3 4">
    <name type="scientific">Caenorhabditis elegans</name>
    <dbReference type="NCBI Taxonomy" id="6239"/>
    <lineage>
        <taxon>Eukaryota</taxon>
        <taxon>Metazoa</taxon>
        <taxon>Ecdysozoa</taxon>
        <taxon>Nematoda</taxon>
        <taxon>Chromadorea</taxon>
        <taxon>Rhabditida</taxon>
        <taxon>Rhabditina</taxon>
        <taxon>Rhabditomorpha</taxon>
        <taxon>Rhabditoidea</taxon>
        <taxon>Rhabditidae</taxon>
        <taxon>Peloderinae</taxon>
        <taxon>Caenorhabditis</taxon>
    </lineage>
</organism>
<sequence>MVIFFLFFLFPMLLEASETSRSLIEPPAVIPEKLKTFCQIDPTYEICVKLGIPKAARKFAARSKIQGRQRKGVDCRQAPLHPGCQR</sequence>
<dbReference type="eggNOG" id="ENOG502RAP6">
    <property type="taxonomic scope" value="Eukaryota"/>
</dbReference>
<feature type="signal peptide" evidence="2">
    <location>
        <begin position="1"/>
        <end position="16"/>
    </location>
</feature>
<dbReference type="AGR" id="WB:WBGene00195149"/>
<accession>D7SFQ1</accession>
<dbReference type="KEGG" id="cel:CELE_F26H11.8"/>
<dbReference type="GeneID" id="13187945"/>
<dbReference type="CTD" id="13187945"/>
<name>D7SFQ1_CAEEL</name>
<keyword evidence="4" id="KW-1185">Reference proteome</keyword>
<feature type="chain" id="PRO_5003105847" evidence="2">
    <location>
        <begin position="17"/>
        <end position="86"/>
    </location>
</feature>
<feature type="region of interest" description="Disordered" evidence="1">
    <location>
        <begin position="67"/>
        <end position="86"/>
    </location>
</feature>
<proteinExistence type="predicted"/>
<reference evidence="3 4" key="1">
    <citation type="journal article" date="1998" name="Science">
        <title>Genome sequence of the nematode C. elegans: a platform for investigating biology.</title>
        <authorList>
            <consortium name="The C. elegans sequencing consortium"/>
            <person name="Sulson J.E."/>
            <person name="Waterston R."/>
        </authorList>
    </citation>
    <scope>NUCLEOTIDE SEQUENCE [LARGE SCALE GENOMIC DNA]</scope>
    <source>
        <strain evidence="3 4">Bristol N2</strain>
    </source>
</reference>
<gene>
    <name evidence="3" type="ORF">CELE_F26H11.8</name>
    <name evidence="3 5" type="ORF">F26H11.8</name>
</gene>
<dbReference type="InParanoid" id="D7SFQ1"/>
<dbReference type="WormBase" id="F26H11.8">
    <property type="protein sequence ID" value="CE45068"/>
    <property type="gene ID" value="WBGene00195149"/>
</dbReference>
<dbReference type="RefSeq" id="NP_001254427.1">
    <property type="nucleotide sequence ID" value="NM_001267498.1"/>
</dbReference>
<dbReference type="PaxDb" id="6239-F26H11.8"/>
<evidence type="ECO:0000256" key="2">
    <source>
        <dbReference type="SAM" id="SignalP"/>
    </source>
</evidence>
<evidence type="ECO:0000256" key="1">
    <source>
        <dbReference type="SAM" id="MobiDB-lite"/>
    </source>
</evidence>
<evidence type="ECO:0000313" key="4">
    <source>
        <dbReference type="Proteomes" id="UP000001940"/>
    </source>
</evidence>
<dbReference type="AlphaFoldDB" id="D7SFQ1"/>